<sequence>MRRLAVLGTLLLLVAGCGGQDDQDDPASSATEQTAPETSQAVSVDGNEIVPLARADGSEGRYLLHLPPEPASDDGFPLVLVLHGAPGTPEEMVEVTGFDDLADEEGFVVAYPDSFDAAEDVAVLLDDVEARAPIDPERIYATGFSRGASATYLLTSELTDRIAAFAPVSGVPYEVPPEGPASVLAIQGLADETVTGSDGFVEGWREAAACAPPTVTRERLGNRPARRATSSCAGGADFVVIDVQRMGHEWPRGATPLVWEFFEDHPLSGAR</sequence>
<proteinExistence type="predicted"/>
<evidence type="ECO:0000313" key="5">
    <source>
        <dbReference type="Proteomes" id="UP000245507"/>
    </source>
</evidence>
<evidence type="ECO:0000313" key="4">
    <source>
        <dbReference type="EMBL" id="PWN01512.1"/>
    </source>
</evidence>
<comment type="caution">
    <text evidence="4">The sequence shown here is derived from an EMBL/GenBank/DDBJ whole genome shotgun (WGS) entry which is preliminary data.</text>
</comment>
<dbReference type="SUPFAM" id="SSF53474">
    <property type="entry name" value="alpha/beta-Hydrolases"/>
    <property type="match status" value="1"/>
</dbReference>
<dbReference type="Proteomes" id="UP000245507">
    <property type="component" value="Unassembled WGS sequence"/>
</dbReference>
<dbReference type="EMBL" id="QGDD01000009">
    <property type="protein sequence ID" value="PWN01512.1"/>
    <property type="molecule type" value="Genomic_DNA"/>
</dbReference>
<feature type="region of interest" description="Disordered" evidence="3">
    <location>
        <begin position="20"/>
        <end position="46"/>
    </location>
</feature>
<evidence type="ECO:0000256" key="1">
    <source>
        <dbReference type="ARBA" id="ARBA00022729"/>
    </source>
</evidence>
<gene>
    <name evidence="4" type="ORF">DJ010_18380</name>
</gene>
<dbReference type="AlphaFoldDB" id="A0A316TGJ8"/>
<dbReference type="PANTHER" id="PTHR43037:SF5">
    <property type="entry name" value="FERULOYL ESTERASE"/>
    <property type="match status" value="1"/>
</dbReference>
<accession>A0A316TGJ8</accession>
<dbReference type="InterPro" id="IPR050955">
    <property type="entry name" value="Plant_Biomass_Hydrol_Est"/>
</dbReference>
<protein>
    <recommendedName>
        <fullName evidence="6">Polyhydroxybutyrate depolymerase</fullName>
    </recommendedName>
</protein>
<name>A0A316TGJ8_9ACTN</name>
<organism evidence="4 5">
    <name type="scientific">Nocardioides silvaticus</name>
    <dbReference type="NCBI Taxonomy" id="2201891"/>
    <lineage>
        <taxon>Bacteria</taxon>
        <taxon>Bacillati</taxon>
        <taxon>Actinomycetota</taxon>
        <taxon>Actinomycetes</taxon>
        <taxon>Propionibacteriales</taxon>
        <taxon>Nocardioidaceae</taxon>
        <taxon>Nocardioides</taxon>
    </lineage>
</organism>
<dbReference type="RefSeq" id="WP_109696453.1">
    <property type="nucleotide sequence ID" value="NZ_QGDD01000009.1"/>
</dbReference>
<dbReference type="Gene3D" id="3.40.50.1820">
    <property type="entry name" value="alpha/beta hydrolase"/>
    <property type="match status" value="2"/>
</dbReference>
<dbReference type="OrthoDB" id="9767239at2"/>
<dbReference type="GO" id="GO:0016787">
    <property type="term" value="F:hydrolase activity"/>
    <property type="evidence" value="ECO:0007669"/>
    <property type="project" value="UniProtKB-KW"/>
</dbReference>
<evidence type="ECO:0000256" key="2">
    <source>
        <dbReference type="ARBA" id="ARBA00022801"/>
    </source>
</evidence>
<dbReference type="PANTHER" id="PTHR43037">
    <property type="entry name" value="UNNAMED PRODUCT-RELATED"/>
    <property type="match status" value="1"/>
</dbReference>
<dbReference type="PROSITE" id="PS51257">
    <property type="entry name" value="PROKAR_LIPOPROTEIN"/>
    <property type="match status" value="1"/>
</dbReference>
<keyword evidence="5" id="KW-1185">Reference proteome</keyword>
<keyword evidence="2" id="KW-0378">Hydrolase</keyword>
<dbReference type="InterPro" id="IPR029058">
    <property type="entry name" value="AB_hydrolase_fold"/>
</dbReference>
<feature type="compositionally biased region" description="Polar residues" evidence="3">
    <location>
        <begin position="26"/>
        <end position="42"/>
    </location>
</feature>
<evidence type="ECO:0008006" key="6">
    <source>
        <dbReference type="Google" id="ProtNLM"/>
    </source>
</evidence>
<keyword evidence="1" id="KW-0732">Signal</keyword>
<evidence type="ECO:0000256" key="3">
    <source>
        <dbReference type="SAM" id="MobiDB-lite"/>
    </source>
</evidence>
<reference evidence="4 5" key="1">
    <citation type="submission" date="2018-05" db="EMBL/GenBank/DDBJ databases">
        <title>Nocardioides silvaticus genome.</title>
        <authorList>
            <person name="Li C."/>
            <person name="Wang G."/>
        </authorList>
    </citation>
    <scope>NUCLEOTIDE SEQUENCE [LARGE SCALE GENOMIC DNA]</scope>
    <source>
        <strain evidence="4 5">CCTCC AB 2018079</strain>
    </source>
</reference>